<protein>
    <recommendedName>
        <fullName evidence="1">non-specific serine/threonine protein kinase</fullName>
        <ecNumber evidence="1">2.7.11.1</ecNumber>
    </recommendedName>
</protein>
<keyword evidence="6" id="KW-0067">ATP-binding</keyword>
<dbReference type="Gene3D" id="1.10.510.10">
    <property type="entry name" value="Transferase(Phosphotransferase) domain 1"/>
    <property type="match status" value="1"/>
</dbReference>
<dbReference type="EC" id="2.7.11.1" evidence="1"/>
<dbReference type="AlphaFoldDB" id="A0A5C5R7D4"/>
<evidence type="ECO:0000256" key="4">
    <source>
        <dbReference type="ARBA" id="ARBA00022741"/>
    </source>
</evidence>
<dbReference type="EMBL" id="VIGW01000008">
    <property type="protein sequence ID" value="TWS18586.1"/>
    <property type="molecule type" value="Genomic_DNA"/>
</dbReference>
<keyword evidence="2 10" id="KW-0723">Serine/threonine-protein kinase</keyword>
<evidence type="ECO:0000313" key="11">
    <source>
        <dbReference type="Proteomes" id="UP000317291"/>
    </source>
</evidence>
<organism evidence="10 11">
    <name type="scientific">Tsukamurella asaccharolytica</name>
    <dbReference type="NCBI Taxonomy" id="2592067"/>
    <lineage>
        <taxon>Bacteria</taxon>
        <taxon>Bacillati</taxon>
        <taxon>Actinomycetota</taxon>
        <taxon>Actinomycetes</taxon>
        <taxon>Mycobacteriales</taxon>
        <taxon>Tsukamurellaceae</taxon>
        <taxon>Tsukamurella</taxon>
    </lineage>
</organism>
<keyword evidence="8" id="KW-0472">Membrane</keyword>
<dbReference type="Proteomes" id="UP000317291">
    <property type="component" value="Unassembled WGS sequence"/>
</dbReference>
<dbReference type="InterPro" id="IPR000719">
    <property type="entry name" value="Prot_kinase_dom"/>
</dbReference>
<name>A0A5C5R7D4_9ACTN</name>
<evidence type="ECO:0000256" key="3">
    <source>
        <dbReference type="ARBA" id="ARBA00022679"/>
    </source>
</evidence>
<dbReference type="SUPFAM" id="SSF56112">
    <property type="entry name" value="Protein kinase-like (PK-like)"/>
    <property type="match status" value="1"/>
</dbReference>
<evidence type="ECO:0000313" key="10">
    <source>
        <dbReference type="EMBL" id="TWS18586.1"/>
    </source>
</evidence>
<keyword evidence="5 10" id="KW-0418">Kinase</keyword>
<feature type="domain" description="Protein kinase" evidence="9">
    <location>
        <begin position="9"/>
        <end position="275"/>
    </location>
</feature>
<comment type="caution">
    <text evidence="10">The sequence shown here is derived from an EMBL/GenBank/DDBJ whole genome shotgun (WGS) entry which is preliminary data.</text>
</comment>
<feature type="region of interest" description="Disordered" evidence="7">
    <location>
        <begin position="357"/>
        <end position="376"/>
    </location>
</feature>
<evidence type="ECO:0000256" key="5">
    <source>
        <dbReference type="ARBA" id="ARBA00022777"/>
    </source>
</evidence>
<dbReference type="SMART" id="SM00220">
    <property type="entry name" value="S_TKc"/>
    <property type="match status" value="1"/>
</dbReference>
<dbReference type="Pfam" id="PF00069">
    <property type="entry name" value="Pkinase"/>
    <property type="match status" value="1"/>
</dbReference>
<dbReference type="PROSITE" id="PS50011">
    <property type="entry name" value="PROTEIN_KINASE_DOM"/>
    <property type="match status" value="1"/>
</dbReference>
<reference evidence="10 11" key="1">
    <citation type="submission" date="2019-06" db="EMBL/GenBank/DDBJ databases">
        <title>Tsukamurella conjunctivitidis sp. nov., Tsukamurella assacharolytica sp. nov. and Tsukamurella sputae sp. nov. isolated from patients with conjunctivitis, bacteraemia (lymphoma) and respiratory infection (sputum) in Hong Kong.</title>
        <authorList>
            <person name="Teng J.L.L."/>
            <person name="Lee H.H."/>
            <person name="Fong J.Y.H."/>
            <person name="Fok K.M.N."/>
            <person name="Lau S.K.P."/>
            <person name="Woo P.C.Y."/>
        </authorList>
    </citation>
    <scope>NUCLEOTIDE SEQUENCE [LARGE SCALE GENOMIC DNA]</scope>
    <source>
        <strain evidence="10 11">HKU71</strain>
    </source>
</reference>
<evidence type="ECO:0000256" key="8">
    <source>
        <dbReference type="SAM" id="Phobius"/>
    </source>
</evidence>
<feature type="transmembrane region" description="Helical" evidence="8">
    <location>
        <begin position="334"/>
        <end position="353"/>
    </location>
</feature>
<gene>
    <name evidence="10" type="ORF">FK529_14825</name>
</gene>
<dbReference type="CDD" id="cd14014">
    <property type="entry name" value="STKc_PknB_like"/>
    <property type="match status" value="1"/>
</dbReference>
<dbReference type="FunFam" id="1.10.510.10:FF:000021">
    <property type="entry name" value="Serine/threonine protein kinase"/>
    <property type="match status" value="1"/>
</dbReference>
<keyword evidence="3" id="KW-0808">Transferase</keyword>
<keyword evidence="8" id="KW-1133">Transmembrane helix</keyword>
<dbReference type="Gene3D" id="3.30.200.20">
    <property type="entry name" value="Phosphorylase Kinase, domain 1"/>
    <property type="match status" value="1"/>
</dbReference>
<evidence type="ECO:0000256" key="6">
    <source>
        <dbReference type="ARBA" id="ARBA00022840"/>
    </source>
</evidence>
<dbReference type="InterPro" id="IPR008271">
    <property type="entry name" value="Ser/Thr_kinase_AS"/>
</dbReference>
<dbReference type="InterPro" id="IPR011009">
    <property type="entry name" value="Kinase-like_dom_sf"/>
</dbReference>
<dbReference type="PANTHER" id="PTHR43289:SF6">
    <property type="entry name" value="SERINE_THREONINE-PROTEIN KINASE NEKL-3"/>
    <property type="match status" value="1"/>
</dbReference>
<evidence type="ECO:0000256" key="2">
    <source>
        <dbReference type="ARBA" id="ARBA00022527"/>
    </source>
</evidence>
<dbReference type="GO" id="GO:0004674">
    <property type="term" value="F:protein serine/threonine kinase activity"/>
    <property type="evidence" value="ECO:0007669"/>
    <property type="project" value="UniProtKB-KW"/>
</dbReference>
<proteinExistence type="predicted"/>
<dbReference type="PANTHER" id="PTHR43289">
    <property type="entry name" value="MITOGEN-ACTIVATED PROTEIN KINASE KINASE KINASE 20-RELATED"/>
    <property type="match status" value="1"/>
</dbReference>
<evidence type="ECO:0000259" key="9">
    <source>
        <dbReference type="PROSITE" id="PS50011"/>
    </source>
</evidence>
<keyword evidence="8" id="KW-0812">Transmembrane</keyword>
<evidence type="ECO:0000256" key="7">
    <source>
        <dbReference type="SAM" id="MobiDB-lite"/>
    </source>
</evidence>
<accession>A0A5C5R7D4</accession>
<dbReference type="OrthoDB" id="5622056at2"/>
<dbReference type="PROSITE" id="PS00108">
    <property type="entry name" value="PROTEIN_KINASE_ST"/>
    <property type="match status" value="1"/>
</dbReference>
<dbReference type="GO" id="GO:0005524">
    <property type="term" value="F:ATP binding"/>
    <property type="evidence" value="ECO:0007669"/>
    <property type="project" value="UniProtKB-KW"/>
</dbReference>
<sequence length="508" mass="52985">MSFAEIAGYRIVRQLGAGGMGQVFLVQHPRLPRQDALKLLDAGVSRNDDFKVRFQREADLLAQLSHPNIVTLHDRGEFEDRLWITMEYVAGTDAGELVKVGGALDPTLGLELVAGAGAALDYAWRKQRITHRDVKPANILLGVDGGELEVVKLADFGIAKAAGESTSLTSTGITVGTMQYISPEAIEGEDLDNRADIYSLGCTAFHLLTGRPPYTGKSITALMSAHLTQAPPSVREVAPQLPDGLDTVFAKVLAKAPEDRYQSSGEFVAALRGALDGQLDDSLAIAVPVVPSRQTAPDVVTELRAEPGPAGDAGATHLRAAAAERATRSRAVPILAAVVAVLAVAATVLGVAVSRSGGAEEPAAVTSSTTTNVPPAPVIRPSSASAPSPVSVSTPAPIPTVTARPTTAATLAPTMTTSVNKNVPGSSSPQIEGSYCYPSEYGKVSDDGKLVCVPLGEGFWRDRTNESRPAVRYGSPCTEPGARARIAGTDELTTCILNTGGVLTWGGQ</sequence>
<keyword evidence="11" id="KW-1185">Reference proteome</keyword>
<feature type="region of interest" description="Disordered" evidence="7">
    <location>
        <begin position="381"/>
        <end position="401"/>
    </location>
</feature>
<keyword evidence="4" id="KW-0547">Nucleotide-binding</keyword>
<evidence type="ECO:0000256" key="1">
    <source>
        <dbReference type="ARBA" id="ARBA00012513"/>
    </source>
</evidence>
<dbReference type="RefSeq" id="WP_146562548.1">
    <property type="nucleotide sequence ID" value="NZ_VIGW01000008.1"/>
</dbReference>